<evidence type="ECO:0000313" key="3">
    <source>
        <dbReference type="Proteomes" id="UP000036367"/>
    </source>
</evidence>
<name>A0A0J1B571_RHOIS</name>
<dbReference type="AlphaFoldDB" id="A0A0J1B571"/>
<evidence type="ECO:0000256" key="1">
    <source>
        <dbReference type="SAM" id="MobiDB-lite"/>
    </source>
</evidence>
<organism evidence="2 3">
    <name type="scientific">Rhodopirellula islandica</name>
    <dbReference type="NCBI Taxonomy" id="595434"/>
    <lineage>
        <taxon>Bacteria</taxon>
        <taxon>Pseudomonadati</taxon>
        <taxon>Planctomycetota</taxon>
        <taxon>Planctomycetia</taxon>
        <taxon>Pirellulales</taxon>
        <taxon>Pirellulaceae</taxon>
        <taxon>Rhodopirellula</taxon>
    </lineage>
</organism>
<dbReference type="PATRIC" id="fig|595434.4.peg.5833"/>
<comment type="caution">
    <text evidence="2">The sequence shown here is derived from an EMBL/GenBank/DDBJ whole genome shotgun (WGS) entry which is preliminary data.</text>
</comment>
<protein>
    <recommendedName>
        <fullName evidence="4">DUF2007 domain-containing protein</fullName>
    </recommendedName>
</protein>
<dbReference type="OrthoDB" id="215050at2"/>
<accession>A0A0J1B571</accession>
<evidence type="ECO:0000313" key="2">
    <source>
        <dbReference type="EMBL" id="KLU01955.1"/>
    </source>
</evidence>
<keyword evidence="3" id="KW-1185">Reference proteome</keyword>
<proteinExistence type="predicted"/>
<dbReference type="STRING" id="595434.RISK_006139"/>
<dbReference type="EMBL" id="LECT01000048">
    <property type="protein sequence ID" value="KLU01955.1"/>
    <property type="molecule type" value="Genomic_DNA"/>
</dbReference>
<evidence type="ECO:0008006" key="4">
    <source>
        <dbReference type="Google" id="ProtNLM"/>
    </source>
</evidence>
<feature type="region of interest" description="Disordered" evidence="1">
    <location>
        <begin position="1"/>
        <end position="24"/>
    </location>
</feature>
<dbReference type="RefSeq" id="WP_047817013.1">
    <property type="nucleotide sequence ID" value="NZ_LECT01000048.1"/>
</dbReference>
<dbReference type="Proteomes" id="UP000036367">
    <property type="component" value="Unassembled WGS sequence"/>
</dbReference>
<sequence length="102" mass="10534">MTQSIPPEGPHSPSGTSPSADDDATLVTVAERPTEPAAAVLVNILADVGIRAVAVGGFTAGFAAEAPGWVQVKTFERDAAKAREIIAQIKSEPLESDSFDSE</sequence>
<reference evidence="2" key="1">
    <citation type="submission" date="2015-05" db="EMBL/GenBank/DDBJ databases">
        <title>Permanent draft genome of Rhodopirellula islandicus K833.</title>
        <authorList>
            <person name="Kizina J."/>
            <person name="Richter M."/>
            <person name="Glockner F.O."/>
            <person name="Harder J."/>
        </authorList>
    </citation>
    <scope>NUCLEOTIDE SEQUENCE [LARGE SCALE GENOMIC DNA]</scope>
    <source>
        <strain evidence="2">K833</strain>
    </source>
</reference>
<gene>
    <name evidence="2" type="ORF">RISK_006139</name>
</gene>